<comment type="subunit">
    <text evidence="2">Homodimer.</text>
</comment>
<evidence type="ECO:0000256" key="1">
    <source>
        <dbReference type="ARBA" id="ARBA00022679"/>
    </source>
</evidence>
<dbReference type="PROSITE" id="PS01066">
    <property type="entry name" value="UPP_SYNTHASE"/>
    <property type="match status" value="1"/>
</dbReference>
<dbReference type="EC" id="2.5.1.-" evidence="2"/>
<feature type="binding site" evidence="2">
    <location>
        <position position="211"/>
    </location>
    <ligand>
        <name>Mg(2+)</name>
        <dbReference type="ChEBI" id="CHEBI:18420"/>
    </ligand>
</feature>
<dbReference type="Gene3D" id="3.40.1180.10">
    <property type="entry name" value="Decaprenyl diphosphate synthase-like"/>
    <property type="match status" value="1"/>
</dbReference>
<feature type="binding site" evidence="2">
    <location>
        <position position="29"/>
    </location>
    <ligand>
        <name>substrate</name>
    </ligand>
</feature>
<evidence type="ECO:0000313" key="3">
    <source>
        <dbReference type="EMBL" id="MBY5956820.1"/>
    </source>
</evidence>
<dbReference type="GO" id="GO:0045547">
    <property type="term" value="F:ditrans,polycis-polyprenyl diphosphate synthase [(2E,6E)-farnesyl diphosphate specific] activity"/>
    <property type="evidence" value="ECO:0007669"/>
    <property type="project" value="TreeGrafter"/>
</dbReference>
<feature type="binding site" evidence="2">
    <location>
        <position position="73"/>
    </location>
    <ligand>
        <name>substrate</name>
    </ligand>
</feature>
<comment type="similarity">
    <text evidence="2">Belongs to the UPP synthase family.</text>
</comment>
<feature type="binding site" evidence="2">
    <location>
        <position position="192"/>
    </location>
    <ligand>
        <name>substrate</name>
    </ligand>
</feature>
<keyword evidence="2" id="KW-0479">Metal-binding</keyword>
<sequence length="249" mass="28956">MEETSNINELNQGKLPRHVGIIMDGNGRWARKHGKPRIFGHKNGVQSVREVSEAAAQAGIEFLTLYAFSTENWSRPPREVSALMGLLVETIHREMNTLNKNNIRLRAIGELDQLPPRTHKALLEGIEKTRDNNRMDLTLALNYSSRWELTECTRAIAREVQQLKIKPEDISESTISDYLATHFMPDPELLIRTSGEKRLSNFLLWQCAYTEFYFSDKMWPEFKKEDFNLAIKEYQNRERRFGKTSDQIL</sequence>
<dbReference type="NCBIfam" id="TIGR00055">
    <property type="entry name" value="uppS"/>
    <property type="match status" value="1"/>
</dbReference>
<feature type="active site" evidence="2">
    <location>
        <position position="24"/>
    </location>
</feature>
<comment type="cofactor">
    <cofactor evidence="2">
        <name>Mg(2+)</name>
        <dbReference type="ChEBI" id="CHEBI:18420"/>
    </cofactor>
    <text evidence="2">Binds 2 magnesium ions per subunit.</text>
</comment>
<feature type="binding site" evidence="2">
    <location>
        <position position="37"/>
    </location>
    <ligand>
        <name>substrate</name>
    </ligand>
</feature>
<dbReference type="Pfam" id="PF01255">
    <property type="entry name" value="Prenyltransf"/>
    <property type="match status" value="1"/>
</dbReference>
<feature type="binding site" evidence="2">
    <location>
        <begin position="69"/>
        <end position="71"/>
    </location>
    <ligand>
        <name>substrate</name>
    </ligand>
</feature>
<organism evidence="3 4">
    <name type="scientific">Membranihabitans marinus</name>
    <dbReference type="NCBI Taxonomy" id="1227546"/>
    <lineage>
        <taxon>Bacteria</taxon>
        <taxon>Pseudomonadati</taxon>
        <taxon>Bacteroidota</taxon>
        <taxon>Saprospiria</taxon>
        <taxon>Saprospirales</taxon>
        <taxon>Saprospiraceae</taxon>
        <taxon>Membranihabitans</taxon>
    </lineage>
</organism>
<feature type="active site" description="Proton acceptor" evidence="2">
    <location>
        <position position="72"/>
    </location>
</feature>
<dbReference type="GO" id="GO:0016094">
    <property type="term" value="P:polyprenol biosynthetic process"/>
    <property type="evidence" value="ECO:0007669"/>
    <property type="project" value="TreeGrafter"/>
</dbReference>
<protein>
    <recommendedName>
        <fullName evidence="2">Isoprenyl transferase</fullName>
        <ecNumber evidence="2">2.5.1.-</ecNumber>
    </recommendedName>
</protein>
<dbReference type="InterPro" id="IPR036424">
    <property type="entry name" value="UPP_synth-like_sf"/>
</dbReference>
<dbReference type="FunFam" id="3.40.1180.10:FF:000001">
    <property type="entry name" value="(2E,6E)-farnesyl-diphosphate-specific ditrans,polycis-undecaprenyl-diphosphate synthase"/>
    <property type="match status" value="1"/>
</dbReference>
<proteinExistence type="inferred from homology"/>
<dbReference type="GO" id="GO:0000287">
    <property type="term" value="F:magnesium ion binding"/>
    <property type="evidence" value="ECO:0007669"/>
    <property type="project" value="UniProtKB-UniRule"/>
</dbReference>
<evidence type="ECO:0000256" key="2">
    <source>
        <dbReference type="HAMAP-Rule" id="MF_01139"/>
    </source>
</evidence>
<dbReference type="Proteomes" id="UP000753961">
    <property type="component" value="Unassembled WGS sequence"/>
</dbReference>
<feature type="binding site" evidence="2">
    <location>
        <position position="75"/>
    </location>
    <ligand>
        <name>substrate</name>
    </ligand>
</feature>
<keyword evidence="1 2" id="KW-0808">Transferase</keyword>
<dbReference type="PANTHER" id="PTHR10291:SF0">
    <property type="entry name" value="DEHYDRODOLICHYL DIPHOSPHATE SYNTHASE 2"/>
    <property type="match status" value="1"/>
</dbReference>
<dbReference type="InterPro" id="IPR001441">
    <property type="entry name" value="UPP_synth-like"/>
</dbReference>
<feature type="binding site" evidence="2">
    <location>
        <position position="24"/>
    </location>
    <ligand>
        <name>Mg(2+)</name>
        <dbReference type="ChEBI" id="CHEBI:18420"/>
    </ligand>
</feature>
<dbReference type="AlphaFoldDB" id="A0A953L7P2"/>
<dbReference type="InterPro" id="IPR018520">
    <property type="entry name" value="UPP_synth-like_CS"/>
</dbReference>
<comment type="function">
    <text evidence="2">Catalyzes the condensation of isopentenyl diphosphate (IPP) with allylic pyrophosphates generating different type of terpenoids.</text>
</comment>
<evidence type="ECO:0000313" key="4">
    <source>
        <dbReference type="Proteomes" id="UP000753961"/>
    </source>
</evidence>
<dbReference type="RefSeq" id="WP_222578340.1">
    <property type="nucleotide sequence ID" value="NZ_JAHVHU010000002.1"/>
</dbReference>
<reference evidence="3" key="1">
    <citation type="submission" date="2021-06" db="EMBL/GenBank/DDBJ databases">
        <title>44 bacteria genomes isolated from Dapeng, Shenzhen.</title>
        <authorList>
            <person name="Zheng W."/>
            <person name="Yu S."/>
            <person name="Huang Y."/>
        </authorList>
    </citation>
    <scope>NUCLEOTIDE SEQUENCE</scope>
    <source>
        <strain evidence="3">DP5N28-2</strain>
    </source>
</reference>
<dbReference type="SUPFAM" id="SSF64005">
    <property type="entry name" value="Undecaprenyl diphosphate synthase"/>
    <property type="match status" value="1"/>
</dbReference>
<feature type="binding site" evidence="2">
    <location>
        <begin position="198"/>
        <end position="200"/>
    </location>
    <ligand>
        <name>substrate</name>
    </ligand>
</feature>
<feature type="binding site" evidence="2">
    <location>
        <begin position="25"/>
        <end position="28"/>
    </location>
    <ligand>
        <name>substrate</name>
    </ligand>
</feature>
<dbReference type="NCBIfam" id="NF011405">
    <property type="entry name" value="PRK14830.1"/>
    <property type="match status" value="1"/>
</dbReference>
<comment type="caution">
    <text evidence="3">The sequence shown here is derived from an EMBL/GenBank/DDBJ whole genome shotgun (WGS) entry which is preliminary data.</text>
</comment>
<name>A0A953L7P2_9BACT</name>
<feature type="binding site" evidence="2">
    <location>
        <position position="41"/>
    </location>
    <ligand>
        <name>substrate</name>
    </ligand>
</feature>
<keyword evidence="4" id="KW-1185">Reference proteome</keyword>
<dbReference type="PANTHER" id="PTHR10291">
    <property type="entry name" value="DEHYDRODOLICHYL DIPHOSPHATE SYNTHASE FAMILY MEMBER"/>
    <property type="match status" value="1"/>
</dbReference>
<dbReference type="CDD" id="cd00475">
    <property type="entry name" value="Cis_IPPS"/>
    <property type="match status" value="1"/>
</dbReference>
<keyword evidence="2" id="KW-0460">Magnesium</keyword>
<dbReference type="HAMAP" id="MF_01139">
    <property type="entry name" value="ISPT"/>
    <property type="match status" value="1"/>
</dbReference>
<dbReference type="EMBL" id="JAHVHU010000002">
    <property type="protein sequence ID" value="MBY5956820.1"/>
    <property type="molecule type" value="Genomic_DNA"/>
</dbReference>
<gene>
    <name evidence="3" type="ORF">KUV50_01645</name>
</gene>
<accession>A0A953L7P2</accession>